<protein>
    <submittedName>
        <fullName evidence="2">Uncharacterized protein</fullName>
    </submittedName>
</protein>
<comment type="caution">
    <text evidence="2">The sequence shown here is derived from an EMBL/GenBank/DDBJ whole genome shotgun (WGS) entry which is preliminary data.</text>
</comment>
<accession>A0A9W6M936</accession>
<evidence type="ECO:0000313" key="2">
    <source>
        <dbReference type="EMBL" id="GLK02212.1"/>
    </source>
</evidence>
<dbReference type="Proteomes" id="UP001142325">
    <property type="component" value="Unassembled WGS sequence"/>
</dbReference>
<reference evidence="2" key="2">
    <citation type="submission" date="2023-01" db="EMBL/GenBank/DDBJ databases">
        <authorList>
            <person name="Sun Q."/>
            <person name="Evtushenko L."/>
        </authorList>
    </citation>
    <scope>NUCLEOTIDE SEQUENCE</scope>
    <source>
        <strain evidence="2">VKM Ac-1958</strain>
    </source>
</reference>
<evidence type="ECO:0000256" key="1">
    <source>
        <dbReference type="SAM" id="MobiDB-lite"/>
    </source>
</evidence>
<dbReference type="EMBL" id="BSET01000002">
    <property type="protein sequence ID" value="GLK02212.1"/>
    <property type="molecule type" value="Genomic_DNA"/>
</dbReference>
<gene>
    <name evidence="2" type="ORF">GCM10017596_19270</name>
</gene>
<dbReference type="RefSeq" id="WP_204939780.1">
    <property type="nucleotide sequence ID" value="NZ_BAAAUM010000002.1"/>
</dbReference>
<sequence>MTEPIVHPGPPTSGRHELPPQFHGGAADATTPLAVRARSQRRWIYPAVAVLMLCVGAGVQLASHLAYDDARAKWEDASGDWERTREESAALVLQTQGTAAAGRTILSVGTDALLPAQARGELEVALKSAEDAAAEADAKITSDAAASPSKPAWFWSLIPAAAALREDTAAAREADADLESLADDLDVALDTLTTAGSAALVGAAGAVPAIETENRWARTADVIALREAGVDAAAAGSDFDELSGDIYQHLEQAVEAVRVSAAQELDEKSGDLYDVRLEIEDYARSIAGGVLLDFDWADIVNGHGDNGSAGGTATWNSASGGFSTITLSNSVAEMWPSDVMRALVTHEVGHAIAAKCWEKFDWEDQAANEAWATAWALSMGHTAEGNGASLYGYPEQSMIDAAASCR</sequence>
<keyword evidence="3" id="KW-1185">Reference proteome</keyword>
<reference evidence="2" key="1">
    <citation type="journal article" date="2014" name="Int. J. Syst. Evol. Microbiol.">
        <title>Complete genome sequence of Corynebacterium casei LMG S-19264T (=DSM 44701T), isolated from a smear-ripened cheese.</title>
        <authorList>
            <consortium name="US DOE Joint Genome Institute (JGI-PGF)"/>
            <person name="Walter F."/>
            <person name="Albersmeier A."/>
            <person name="Kalinowski J."/>
            <person name="Ruckert C."/>
        </authorList>
    </citation>
    <scope>NUCLEOTIDE SEQUENCE</scope>
    <source>
        <strain evidence="2">VKM Ac-1958</strain>
    </source>
</reference>
<proteinExistence type="predicted"/>
<evidence type="ECO:0000313" key="3">
    <source>
        <dbReference type="Proteomes" id="UP001142325"/>
    </source>
</evidence>
<organism evidence="2 3">
    <name type="scientific">Microbacterium keratanolyticum</name>
    <dbReference type="NCBI Taxonomy" id="67574"/>
    <lineage>
        <taxon>Bacteria</taxon>
        <taxon>Bacillati</taxon>
        <taxon>Actinomycetota</taxon>
        <taxon>Actinomycetes</taxon>
        <taxon>Micrococcales</taxon>
        <taxon>Microbacteriaceae</taxon>
        <taxon>Microbacterium</taxon>
    </lineage>
</organism>
<dbReference type="AlphaFoldDB" id="A0A9W6M936"/>
<name>A0A9W6M936_9MICO</name>
<feature type="region of interest" description="Disordered" evidence="1">
    <location>
        <begin position="1"/>
        <end position="27"/>
    </location>
</feature>